<dbReference type="Pfam" id="PF01230">
    <property type="entry name" value="HIT"/>
    <property type="match status" value="1"/>
</dbReference>
<dbReference type="Gramene" id="OE9A025202T1">
    <property type="protein sequence ID" value="OE9A025202C1"/>
    <property type="gene ID" value="OE9A025202"/>
</dbReference>
<dbReference type="PANTHER" id="PTHR23089">
    <property type="entry name" value="HISTIDINE TRIAD HIT PROTEIN"/>
    <property type="match status" value="1"/>
</dbReference>
<gene>
    <name evidence="2" type="ORF">OLEA9_A025202</name>
</gene>
<dbReference type="SUPFAM" id="SSF54197">
    <property type="entry name" value="HIT-like"/>
    <property type="match status" value="1"/>
</dbReference>
<dbReference type="InterPro" id="IPR036265">
    <property type="entry name" value="HIT-like_sf"/>
</dbReference>
<dbReference type="Gene3D" id="3.30.428.10">
    <property type="entry name" value="HIT-like"/>
    <property type="match status" value="1"/>
</dbReference>
<accession>A0A8S0QG44</accession>
<dbReference type="InterPro" id="IPR001310">
    <property type="entry name" value="Histidine_triad_HIT"/>
</dbReference>
<evidence type="ECO:0000259" key="1">
    <source>
        <dbReference type="Pfam" id="PF01230"/>
    </source>
</evidence>
<proteinExistence type="predicted"/>
<evidence type="ECO:0000313" key="2">
    <source>
        <dbReference type="EMBL" id="CAA2964734.1"/>
    </source>
</evidence>
<dbReference type="EMBL" id="CACTIH010001828">
    <property type="protein sequence ID" value="CAA2964734.1"/>
    <property type="molecule type" value="Genomic_DNA"/>
</dbReference>
<feature type="domain" description="HIT" evidence="1">
    <location>
        <begin position="53"/>
        <end position="86"/>
    </location>
</feature>
<name>A0A8S0QG44_OLEEU</name>
<reference evidence="2 3" key="1">
    <citation type="submission" date="2019-12" db="EMBL/GenBank/DDBJ databases">
        <authorList>
            <person name="Alioto T."/>
            <person name="Alioto T."/>
            <person name="Gomez Garrido J."/>
        </authorList>
    </citation>
    <scope>NUCLEOTIDE SEQUENCE [LARGE SCALE GENOMIC DNA]</scope>
</reference>
<dbReference type="PRINTS" id="PR00332">
    <property type="entry name" value="HISTRIAD"/>
</dbReference>
<evidence type="ECO:0000313" key="3">
    <source>
        <dbReference type="Proteomes" id="UP000594638"/>
    </source>
</evidence>
<dbReference type="OrthoDB" id="672793at2759"/>
<comment type="caution">
    <text evidence="2">The sequence shown here is derived from an EMBL/GenBank/DDBJ whole genome shotgun (WGS) entry which is preliminary data.</text>
</comment>
<dbReference type="AlphaFoldDB" id="A0A8S0QG44"/>
<dbReference type="InterPro" id="IPR011146">
    <property type="entry name" value="HIT-like"/>
</dbReference>
<protein>
    <submittedName>
        <fullName evidence="2">14 kDa zinc-binding</fullName>
    </submittedName>
</protein>
<dbReference type="Proteomes" id="UP000594638">
    <property type="component" value="Unassembled WGS sequence"/>
</dbReference>
<organism evidence="2 3">
    <name type="scientific">Olea europaea subsp. europaea</name>
    <dbReference type="NCBI Taxonomy" id="158383"/>
    <lineage>
        <taxon>Eukaryota</taxon>
        <taxon>Viridiplantae</taxon>
        <taxon>Streptophyta</taxon>
        <taxon>Embryophyta</taxon>
        <taxon>Tracheophyta</taxon>
        <taxon>Spermatophyta</taxon>
        <taxon>Magnoliopsida</taxon>
        <taxon>eudicotyledons</taxon>
        <taxon>Gunneridae</taxon>
        <taxon>Pentapetalae</taxon>
        <taxon>asterids</taxon>
        <taxon>lamiids</taxon>
        <taxon>Lamiales</taxon>
        <taxon>Oleaceae</taxon>
        <taxon>Oleeae</taxon>
        <taxon>Olea</taxon>
    </lineage>
</organism>
<dbReference type="GO" id="GO:0047627">
    <property type="term" value="F:adenylylsulfatase activity"/>
    <property type="evidence" value="ECO:0007669"/>
    <property type="project" value="UniProtKB-ARBA"/>
</dbReference>
<sequence>METSLPIFNLMKHTCFRALSSVKATNDEEAAARVTAVDADTGAPTIFDKIIAKEIPSSIVYEDDKVLAFRDISSQAPVHVLIIPKFRDGLTQLGKVNLFIIFTCMYLEGDR</sequence>
<keyword evidence="3" id="KW-1185">Reference proteome</keyword>